<dbReference type="SUPFAM" id="SSF141868">
    <property type="entry name" value="EAL domain-like"/>
    <property type="match status" value="1"/>
</dbReference>
<dbReference type="PANTHER" id="PTHR33121">
    <property type="entry name" value="CYCLIC DI-GMP PHOSPHODIESTERASE PDEF"/>
    <property type="match status" value="1"/>
</dbReference>
<dbReference type="InterPro" id="IPR001633">
    <property type="entry name" value="EAL_dom"/>
</dbReference>
<name>A0A090ISB3_9BACI</name>
<evidence type="ECO:0000259" key="1">
    <source>
        <dbReference type="PROSITE" id="PS50883"/>
    </source>
</evidence>
<dbReference type="EMBL" id="CCRF01000038">
    <property type="protein sequence ID" value="CEE00971.1"/>
    <property type="molecule type" value="Genomic_DNA"/>
</dbReference>
<dbReference type="InterPro" id="IPR035919">
    <property type="entry name" value="EAL_sf"/>
</dbReference>
<sequence length="249" mass="28645">MELLLDNQSLNNSEFYHVVQPIVNLVEKRIHGFEFLLRSKQIQNPEKLFGMAEKNHQLNELDKISVYKIFETVANSKGALDEYQLFINVYPSTMVDPDFLESLKELAAGSNIHPNSIVFEINEAEEILDIEFFKETVVKLKQMGFLISLDDIGKGQANMKNLIEIDPNVAKLDLYFSEDLAFSPKKQDFIYYFHQFLGHHAKIVLEGLEKEEDLQAAKQLGVSYGQGYYLGKPQPLEFYVNGLNDERTK</sequence>
<dbReference type="CDD" id="cd01948">
    <property type="entry name" value="EAL"/>
    <property type="match status" value="1"/>
</dbReference>
<dbReference type="PROSITE" id="PS50883">
    <property type="entry name" value="EAL"/>
    <property type="match status" value="1"/>
</dbReference>
<dbReference type="GO" id="GO:0071111">
    <property type="term" value="F:cyclic-guanylate-specific phosphodiesterase activity"/>
    <property type="evidence" value="ECO:0007669"/>
    <property type="project" value="InterPro"/>
</dbReference>
<keyword evidence="3" id="KW-1185">Reference proteome</keyword>
<feature type="domain" description="EAL" evidence="1">
    <location>
        <begin position="1"/>
        <end position="247"/>
    </location>
</feature>
<reference evidence="2 3" key="1">
    <citation type="submission" date="2014-07" db="EMBL/GenBank/DDBJ databases">
        <authorList>
            <person name="Wibberg Daniel"/>
        </authorList>
    </citation>
    <scope>NUCLEOTIDE SEQUENCE [LARGE SCALE GENOMIC DNA]</scope>
</reference>
<dbReference type="eggNOG" id="COG2200">
    <property type="taxonomic scope" value="Bacteria"/>
</dbReference>
<dbReference type="RefSeq" id="WP_051989024.1">
    <property type="nucleotide sequence ID" value="NZ_CCRF01000038.1"/>
</dbReference>
<protein>
    <recommendedName>
        <fullName evidence="1">EAL domain-containing protein</fullName>
    </recommendedName>
</protein>
<dbReference type="InterPro" id="IPR050706">
    <property type="entry name" value="Cyclic-di-GMP_PDE-like"/>
</dbReference>
<dbReference type="Gene3D" id="3.20.20.450">
    <property type="entry name" value="EAL domain"/>
    <property type="match status" value="1"/>
</dbReference>
<gene>
    <name evidence="2" type="ORF">BT1A1_1139</name>
</gene>
<accession>A0A090ISB3</accession>
<dbReference type="PATRIC" id="fig|35841.6.peg.558"/>
<evidence type="ECO:0000313" key="3">
    <source>
        <dbReference type="Proteomes" id="UP000040576"/>
    </source>
</evidence>
<dbReference type="PANTHER" id="PTHR33121:SF76">
    <property type="entry name" value="SIGNALING PROTEIN"/>
    <property type="match status" value="1"/>
</dbReference>
<dbReference type="Pfam" id="PF00563">
    <property type="entry name" value="EAL"/>
    <property type="match status" value="1"/>
</dbReference>
<dbReference type="SMART" id="SM00052">
    <property type="entry name" value="EAL"/>
    <property type="match status" value="1"/>
</dbReference>
<organism evidence="2 3">
    <name type="scientific">Caldibacillus thermoamylovorans</name>
    <dbReference type="NCBI Taxonomy" id="35841"/>
    <lineage>
        <taxon>Bacteria</taxon>
        <taxon>Bacillati</taxon>
        <taxon>Bacillota</taxon>
        <taxon>Bacilli</taxon>
        <taxon>Bacillales</taxon>
        <taxon>Bacillaceae</taxon>
        <taxon>Caldibacillus</taxon>
    </lineage>
</organism>
<evidence type="ECO:0000313" key="2">
    <source>
        <dbReference type="EMBL" id="CEE00971.1"/>
    </source>
</evidence>
<dbReference type="STRING" id="35841.B4167_1808"/>
<dbReference type="Proteomes" id="UP000040576">
    <property type="component" value="Unassembled WGS sequence"/>
</dbReference>
<proteinExistence type="predicted"/>
<dbReference type="AlphaFoldDB" id="A0A090ISB3"/>